<dbReference type="AlphaFoldDB" id="A0A835MXA0"/>
<name>A0A835MXA0_9ROSI</name>
<evidence type="ECO:0000313" key="2">
    <source>
        <dbReference type="Proteomes" id="UP000657918"/>
    </source>
</evidence>
<organism evidence="1 2">
    <name type="scientific">Salix dunnii</name>
    <dbReference type="NCBI Taxonomy" id="1413687"/>
    <lineage>
        <taxon>Eukaryota</taxon>
        <taxon>Viridiplantae</taxon>
        <taxon>Streptophyta</taxon>
        <taxon>Embryophyta</taxon>
        <taxon>Tracheophyta</taxon>
        <taxon>Spermatophyta</taxon>
        <taxon>Magnoliopsida</taxon>
        <taxon>eudicotyledons</taxon>
        <taxon>Gunneridae</taxon>
        <taxon>Pentapetalae</taxon>
        <taxon>rosids</taxon>
        <taxon>fabids</taxon>
        <taxon>Malpighiales</taxon>
        <taxon>Salicaceae</taxon>
        <taxon>Saliceae</taxon>
        <taxon>Salix</taxon>
    </lineage>
</organism>
<proteinExistence type="predicted"/>
<accession>A0A835MXA0</accession>
<evidence type="ECO:0000313" key="1">
    <source>
        <dbReference type="EMBL" id="KAF9676836.1"/>
    </source>
</evidence>
<sequence>MGFCGVGWKQKTEEVNDDSVLIAARSPVPRASQNHKASSPLYKFISELSGLKARLRALGGGARRYRTSLIFVASWLEKVANPRRDYRVVPIYYCSPQSTRTIS</sequence>
<protein>
    <submittedName>
        <fullName evidence="1">Uncharacterized protein</fullName>
    </submittedName>
</protein>
<dbReference type="EMBL" id="JADGMS010000008">
    <property type="protein sequence ID" value="KAF9676836.1"/>
    <property type="molecule type" value="Genomic_DNA"/>
</dbReference>
<keyword evidence="2" id="KW-1185">Reference proteome</keyword>
<comment type="caution">
    <text evidence="1">The sequence shown here is derived from an EMBL/GenBank/DDBJ whole genome shotgun (WGS) entry which is preliminary data.</text>
</comment>
<dbReference type="Proteomes" id="UP000657918">
    <property type="component" value="Chromosome 8"/>
</dbReference>
<gene>
    <name evidence="1" type="ORF">SADUNF_Sadunf08G0044700</name>
</gene>
<reference evidence="1 2" key="1">
    <citation type="submission" date="2020-10" db="EMBL/GenBank/DDBJ databases">
        <title>Plant Genome Project.</title>
        <authorList>
            <person name="Zhang R.-G."/>
        </authorList>
    </citation>
    <scope>NUCLEOTIDE SEQUENCE [LARGE SCALE GENOMIC DNA]</scope>
    <source>
        <strain evidence="1">FAFU-HL-1</strain>
        <tissue evidence="1">Leaf</tissue>
    </source>
</reference>